<organism evidence="8 9">
    <name type="scientific">Spongiibacter pelagi</name>
    <dbReference type="NCBI Taxonomy" id="2760804"/>
    <lineage>
        <taxon>Bacteria</taxon>
        <taxon>Pseudomonadati</taxon>
        <taxon>Pseudomonadota</taxon>
        <taxon>Gammaproteobacteria</taxon>
        <taxon>Cellvibrionales</taxon>
        <taxon>Spongiibacteraceae</taxon>
        <taxon>Spongiibacter</taxon>
    </lineage>
</organism>
<dbReference type="InterPro" id="IPR053138">
    <property type="entry name" value="N-alpha-Ac-DABA_deacetylase"/>
</dbReference>
<protein>
    <submittedName>
        <fullName evidence="8">Succinylglutamate desuccinylase/aspartoacylase family protein</fullName>
    </submittedName>
</protein>
<feature type="region of interest" description="Disordered" evidence="5">
    <location>
        <begin position="37"/>
        <end position="58"/>
    </location>
</feature>
<dbReference type="InterPro" id="IPR055438">
    <property type="entry name" value="AstE_AspA_cat"/>
</dbReference>
<keyword evidence="4" id="KW-0862">Zinc</keyword>
<feature type="chain" id="PRO_5036745561" evidence="6">
    <location>
        <begin position="28"/>
        <end position="450"/>
    </location>
</feature>
<dbReference type="RefSeq" id="WP_190762246.1">
    <property type="nucleotide sequence ID" value="NZ_JACXLD010000001.1"/>
</dbReference>
<proteinExistence type="predicted"/>
<evidence type="ECO:0000256" key="2">
    <source>
        <dbReference type="ARBA" id="ARBA00022723"/>
    </source>
</evidence>
<evidence type="ECO:0000256" key="1">
    <source>
        <dbReference type="ARBA" id="ARBA00001947"/>
    </source>
</evidence>
<evidence type="ECO:0000256" key="6">
    <source>
        <dbReference type="SAM" id="SignalP"/>
    </source>
</evidence>
<dbReference type="CDD" id="cd06251">
    <property type="entry name" value="M14_ASTE_ASPA-like"/>
    <property type="match status" value="1"/>
</dbReference>
<dbReference type="EMBL" id="JACXLD010000001">
    <property type="protein sequence ID" value="MBD2857948.1"/>
    <property type="molecule type" value="Genomic_DNA"/>
</dbReference>
<dbReference type="GO" id="GO:0046872">
    <property type="term" value="F:metal ion binding"/>
    <property type="evidence" value="ECO:0007669"/>
    <property type="project" value="UniProtKB-KW"/>
</dbReference>
<comment type="caution">
    <text evidence="8">The sequence shown here is derived from an EMBL/GenBank/DDBJ whole genome shotgun (WGS) entry which is preliminary data.</text>
</comment>
<name>A0A927C0J1_9GAMM</name>
<comment type="cofactor">
    <cofactor evidence="1">
        <name>Zn(2+)</name>
        <dbReference type="ChEBI" id="CHEBI:29105"/>
    </cofactor>
</comment>
<evidence type="ECO:0000259" key="7">
    <source>
        <dbReference type="Pfam" id="PF24827"/>
    </source>
</evidence>
<keyword evidence="3" id="KW-0378">Hydrolase</keyword>
<keyword evidence="2" id="KW-0479">Metal-binding</keyword>
<dbReference type="Proteomes" id="UP000610558">
    <property type="component" value="Unassembled WGS sequence"/>
</dbReference>
<evidence type="ECO:0000256" key="3">
    <source>
        <dbReference type="ARBA" id="ARBA00022801"/>
    </source>
</evidence>
<evidence type="ECO:0000256" key="5">
    <source>
        <dbReference type="SAM" id="MobiDB-lite"/>
    </source>
</evidence>
<dbReference type="AlphaFoldDB" id="A0A927C0J1"/>
<dbReference type="GO" id="GO:0016788">
    <property type="term" value="F:hydrolase activity, acting on ester bonds"/>
    <property type="evidence" value="ECO:0007669"/>
    <property type="project" value="InterPro"/>
</dbReference>
<feature type="signal peptide" evidence="6">
    <location>
        <begin position="1"/>
        <end position="27"/>
    </location>
</feature>
<keyword evidence="9" id="KW-1185">Reference proteome</keyword>
<evidence type="ECO:0000256" key="4">
    <source>
        <dbReference type="ARBA" id="ARBA00022833"/>
    </source>
</evidence>
<evidence type="ECO:0000313" key="9">
    <source>
        <dbReference type="Proteomes" id="UP000610558"/>
    </source>
</evidence>
<feature type="domain" description="Succinylglutamate desuccinylase/Aspartoacylase catalytic" evidence="7">
    <location>
        <begin position="157"/>
        <end position="335"/>
    </location>
</feature>
<dbReference type="Pfam" id="PF24827">
    <property type="entry name" value="AstE_AspA_cat"/>
    <property type="match status" value="1"/>
</dbReference>
<gene>
    <name evidence="8" type="ORF">IB286_02935</name>
</gene>
<sequence length="450" mass="48287">MPRLDAYFLARCLGFSFVIAMSPPLLAAGGATAAAAASASQSAKEEKPVAQEPSQTEEVAVVEPQIEKAPNVDLSKVAPVPEPKIIEPVETVAPVAETTVPETATAPVEQGALNTPFVILGAEVEPSASSRVAWSPDNNISGLAAPAPVLVVNGKYAGPTLCLTGAIHGDELNGIEIIRRVVYDLDPKSLKGRIIAVPIVNLQGFREGSRYLPDRRDLNRFFPGDVKGSLASRIAHSLFYKVIKQCDYLVDVHTGSMLRDNLPQVRADMLNESVANFAKLIDNVAIVHSKGDSGMLRVAAVAENIPSLTLEVGESLRIQEDQIKAGVTASQTLLERLGMYRYFGVWGKPTPVFYQSEWIRAPRGGILFSNTRLGDVVKVDQKLATIIDPITNEKSDIIADVAGKVIGMANNQVVMPGFAAFHIGIHSKDETTIEPEASKDLDPAEEPITE</sequence>
<accession>A0A927C0J1</accession>
<dbReference type="Gene3D" id="3.40.630.10">
    <property type="entry name" value="Zn peptidases"/>
    <property type="match status" value="1"/>
</dbReference>
<evidence type="ECO:0000313" key="8">
    <source>
        <dbReference type="EMBL" id="MBD2857948.1"/>
    </source>
</evidence>
<dbReference type="SUPFAM" id="SSF53187">
    <property type="entry name" value="Zn-dependent exopeptidases"/>
    <property type="match status" value="1"/>
</dbReference>
<reference evidence="8" key="1">
    <citation type="submission" date="2020-09" db="EMBL/GenBank/DDBJ databases">
        <authorList>
            <person name="Yoon J.-W."/>
        </authorList>
    </citation>
    <scope>NUCLEOTIDE SEQUENCE</scope>
    <source>
        <strain evidence="8">KMU-158</strain>
    </source>
</reference>
<keyword evidence="6" id="KW-0732">Signal</keyword>
<dbReference type="PANTHER" id="PTHR37326">
    <property type="entry name" value="BLL3975 PROTEIN"/>
    <property type="match status" value="1"/>
</dbReference>
<dbReference type="PANTHER" id="PTHR37326:SF2">
    <property type="entry name" value="SUCCINYLGLUTAMATE DESUCCINYLASE_ASPARTOACYLASE FAMILY PROTEIN"/>
    <property type="match status" value="1"/>
</dbReference>